<dbReference type="InterPro" id="IPR011051">
    <property type="entry name" value="RmlC_Cupin_sf"/>
</dbReference>
<reference evidence="4 5" key="1">
    <citation type="journal article" date="2012" name="Stand. Genomic Sci.">
        <title>Complete genome sequence of the facultatively chemolithoautotrophic and methylotrophic alpha Proteobacterium Starkeya novella type strain (ATCC 8093(T)).</title>
        <authorList>
            <person name="Kappler U."/>
            <person name="Davenport K."/>
            <person name="Beatson S."/>
            <person name="Lucas S."/>
            <person name="Lapidus A."/>
            <person name="Copeland A."/>
            <person name="Berry K.W."/>
            <person name="Glavina Del Rio T."/>
            <person name="Hammon N."/>
            <person name="Dalin E."/>
            <person name="Tice H."/>
            <person name="Pitluck S."/>
            <person name="Richardson P."/>
            <person name="Bruce D."/>
            <person name="Goodwin L.A."/>
            <person name="Han C."/>
            <person name="Tapia R."/>
            <person name="Detter J.C."/>
            <person name="Chang Y.J."/>
            <person name="Jeffries C.D."/>
            <person name="Land M."/>
            <person name="Hauser L."/>
            <person name="Kyrpides N.C."/>
            <person name="Goker M."/>
            <person name="Ivanova N."/>
            <person name="Klenk H.P."/>
            <person name="Woyke T."/>
        </authorList>
    </citation>
    <scope>NUCLEOTIDE SEQUENCE [LARGE SCALE GENOMIC DNA]</scope>
    <source>
        <strain evidence="5">ATCC 8093 / DSM 506 / JCM 20403 / CCM 1077 / IAM 12100 / NBRC 12443 / NCIMB 10456</strain>
    </source>
</reference>
<dbReference type="GO" id="GO:0003700">
    <property type="term" value="F:DNA-binding transcription factor activity"/>
    <property type="evidence" value="ECO:0007669"/>
    <property type="project" value="TreeGrafter"/>
</dbReference>
<dbReference type="SMART" id="SM00530">
    <property type="entry name" value="HTH_XRE"/>
    <property type="match status" value="1"/>
</dbReference>
<dbReference type="Proteomes" id="UP000006633">
    <property type="component" value="Chromosome"/>
</dbReference>
<protein>
    <submittedName>
        <fullName evidence="4">Transcriptional regulator, XRE family</fullName>
    </submittedName>
</protein>
<dbReference type="CDD" id="cd00093">
    <property type="entry name" value="HTH_XRE"/>
    <property type="match status" value="1"/>
</dbReference>
<gene>
    <name evidence="4" type="ordered locus">Snov_0459</name>
</gene>
<accession>D7A374</accession>
<dbReference type="Gene3D" id="2.60.120.10">
    <property type="entry name" value="Jelly Rolls"/>
    <property type="match status" value="1"/>
</dbReference>
<keyword evidence="1" id="KW-0238">DNA-binding</keyword>
<dbReference type="InterPro" id="IPR001387">
    <property type="entry name" value="Cro/C1-type_HTH"/>
</dbReference>
<dbReference type="PROSITE" id="PS50943">
    <property type="entry name" value="HTH_CROC1"/>
    <property type="match status" value="1"/>
</dbReference>
<dbReference type="Gene3D" id="1.10.260.40">
    <property type="entry name" value="lambda repressor-like DNA-binding domains"/>
    <property type="match status" value="1"/>
</dbReference>
<evidence type="ECO:0000259" key="3">
    <source>
        <dbReference type="PROSITE" id="PS50943"/>
    </source>
</evidence>
<dbReference type="KEGG" id="sno:Snov_0459"/>
<dbReference type="SUPFAM" id="SSF47413">
    <property type="entry name" value="lambda repressor-like DNA-binding domains"/>
    <property type="match status" value="1"/>
</dbReference>
<evidence type="ECO:0000256" key="2">
    <source>
        <dbReference type="SAM" id="MobiDB-lite"/>
    </source>
</evidence>
<dbReference type="OrthoDB" id="9805356at2"/>
<dbReference type="PANTHER" id="PTHR46797">
    <property type="entry name" value="HTH-TYPE TRANSCRIPTIONAL REGULATOR"/>
    <property type="match status" value="1"/>
</dbReference>
<dbReference type="EMBL" id="CP002026">
    <property type="protein sequence ID" value="ADH87792.1"/>
    <property type="molecule type" value="Genomic_DNA"/>
</dbReference>
<dbReference type="CDD" id="cd02209">
    <property type="entry name" value="cupin_XRE_C"/>
    <property type="match status" value="1"/>
</dbReference>
<dbReference type="eggNOG" id="COG1396">
    <property type="taxonomic scope" value="Bacteria"/>
</dbReference>
<feature type="region of interest" description="Disordered" evidence="2">
    <location>
        <begin position="1"/>
        <end position="36"/>
    </location>
</feature>
<dbReference type="InterPro" id="IPR050807">
    <property type="entry name" value="TransReg_Diox_bact_type"/>
</dbReference>
<dbReference type="InterPro" id="IPR014710">
    <property type="entry name" value="RmlC-like_jellyroll"/>
</dbReference>
<dbReference type="SUPFAM" id="SSF51182">
    <property type="entry name" value="RmlC-like cupins"/>
    <property type="match status" value="1"/>
</dbReference>
<dbReference type="GO" id="GO:0003677">
    <property type="term" value="F:DNA binding"/>
    <property type="evidence" value="ECO:0007669"/>
    <property type="project" value="UniProtKB-KW"/>
</dbReference>
<dbReference type="HOGENOM" id="CLU_085376_3_1_5"/>
<dbReference type="Pfam" id="PF07883">
    <property type="entry name" value="Cupin_2"/>
    <property type="match status" value="1"/>
</dbReference>
<dbReference type="STRING" id="639283.Snov_0459"/>
<feature type="domain" description="HTH cro/C1-type" evidence="3">
    <location>
        <begin position="50"/>
        <end position="104"/>
    </location>
</feature>
<sequence length="229" mass="24986">MVRSKREPDLTDTSRRPAAKAETTNEDLSTGSGAPLVNERTLEQALGQQVRAVRRELELTVSDLASAAGISVGMLSKIENGLISPSLATLQAISSALNVPISTLFTTFEEKRDCSYVPAGQGVRIERRGTKVGHQYELLGHALGGDVVVEPYLITLSEEAVSYTGFRHAGVEFIHMLSGEVIYRHGDRTYHLRPGDSLLFDSAANHGPEELLVRPMTYLSIIIYPRQPG</sequence>
<dbReference type="PANTHER" id="PTHR46797:SF1">
    <property type="entry name" value="METHYLPHOSPHONATE SYNTHASE"/>
    <property type="match status" value="1"/>
</dbReference>
<dbReference type="AlphaFoldDB" id="D7A374"/>
<evidence type="ECO:0000313" key="4">
    <source>
        <dbReference type="EMBL" id="ADH87792.1"/>
    </source>
</evidence>
<dbReference type="InterPro" id="IPR010982">
    <property type="entry name" value="Lambda_DNA-bd_dom_sf"/>
</dbReference>
<keyword evidence="5" id="KW-1185">Reference proteome</keyword>
<name>D7A374_ANCN5</name>
<evidence type="ECO:0000313" key="5">
    <source>
        <dbReference type="Proteomes" id="UP000006633"/>
    </source>
</evidence>
<organism evidence="4 5">
    <name type="scientific">Ancylobacter novellus (strain ATCC 8093 / DSM 506 / JCM 20403 / CCM 1077 / IAM 12100 / NBRC 12443 / NCIMB 10456)</name>
    <name type="common">Starkeya novella</name>
    <dbReference type="NCBI Taxonomy" id="639283"/>
    <lineage>
        <taxon>Bacteria</taxon>
        <taxon>Pseudomonadati</taxon>
        <taxon>Pseudomonadota</taxon>
        <taxon>Alphaproteobacteria</taxon>
        <taxon>Hyphomicrobiales</taxon>
        <taxon>Xanthobacteraceae</taxon>
        <taxon>Ancylobacter</taxon>
    </lineage>
</organism>
<dbReference type="GO" id="GO:0005829">
    <property type="term" value="C:cytosol"/>
    <property type="evidence" value="ECO:0007669"/>
    <property type="project" value="TreeGrafter"/>
</dbReference>
<dbReference type="RefSeq" id="WP_013165297.1">
    <property type="nucleotide sequence ID" value="NC_014217.1"/>
</dbReference>
<evidence type="ECO:0000256" key="1">
    <source>
        <dbReference type="ARBA" id="ARBA00023125"/>
    </source>
</evidence>
<dbReference type="Pfam" id="PF01381">
    <property type="entry name" value="HTH_3"/>
    <property type="match status" value="1"/>
</dbReference>
<proteinExistence type="predicted"/>
<feature type="compositionally biased region" description="Basic and acidic residues" evidence="2">
    <location>
        <begin position="1"/>
        <end position="15"/>
    </location>
</feature>
<dbReference type="InterPro" id="IPR013096">
    <property type="entry name" value="Cupin_2"/>
</dbReference>